<organism evidence="7 8">
    <name type="scientific">Clostridium disporicum</name>
    <dbReference type="NCBI Taxonomy" id="84024"/>
    <lineage>
        <taxon>Bacteria</taxon>
        <taxon>Bacillati</taxon>
        <taxon>Bacillota</taxon>
        <taxon>Clostridia</taxon>
        <taxon>Eubacteriales</taxon>
        <taxon>Clostridiaceae</taxon>
        <taxon>Clostridium</taxon>
    </lineage>
</organism>
<evidence type="ECO:0000256" key="1">
    <source>
        <dbReference type="ARBA" id="ARBA00004141"/>
    </source>
</evidence>
<keyword evidence="4 5" id="KW-0472">Membrane</keyword>
<feature type="transmembrane region" description="Helical" evidence="5">
    <location>
        <begin position="99"/>
        <end position="127"/>
    </location>
</feature>
<evidence type="ECO:0000256" key="5">
    <source>
        <dbReference type="SAM" id="Phobius"/>
    </source>
</evidence>
<keyword evidence="3 5" id="KW-1133">Transmembrane helix</keyword>
<dbReference type="PANTHER" id="PTHR21016">
    <property type="entry name" value="BETA-AMYLOID BINDING PROTEIN-RELATED"/>
    <property type="match status" value="1"/>
</dbReference>
<dbReference type="InterPro" id="IPR007829">
    <property type="entry name" value="TM2"/>
</dbReference>
<proteinExistence type="predicted"/>
<evidence type="ECO:0000259" key="6">
    <source>
        <dbReference type="Pfam" id="PF05154"/>
    </source>
</evidence>
<evidence type="ECO:0000256" key="3">
    <source>
        <dbReference type="ARBA" id="ARBA00022989"/>
    </source>
</evidence>
<dbReference type="Proteomes" id="UP000095558">
    <property type="component" value="Unassembled WGS sequence"/>
</dbReference>
<gene>
    <name evidence="7" type="ORF">ERS852470_01838</name>
</gene>
<comment type="subcellular location">
    <subcellularLocation>
        <location evidence="1">Membrane</location>
        <topology evidence="1">Multi-pass membrane protein</topology>
    </subcellularLocation>
</comment>
<evidence type="ECO:0000256" key="4">
    <source>
        <dbReference type="ARBA" id="ARBA00023136"/>
    </source>
</evidence>
<protein>
    <submittedName>
        <fullName evidence="7">TM2 domain-containing protein</fullName>
    </submittedName>
</protein>
<evidence type="ECO:0000256" key="2">
    <source>
        <dbReference type="ARBA" id="ARBA00022692"/>
    </source>
</evidence>
<dbReference type="GO" id="GO:0016020">
    <property type="term" value="C:membrane"/>
    <property type="evidence" value="ECO:0007669"/>
    <property type="project" value="UniProtKB-SubCell"/>
</dbReference>
<feature type="domain" description="TM2" evidence="6">
    <location>
        <begin position="64"/>
        <end position="114"/>
    </location>
</feature>
<feature type="transmembrane region" description="Helical" evidence="5">
    <location>
        <begin position="68"/>
        <end position="87"/>
    </location>
</feature>
<dbReference type="AlphaFoldDB" id="A0A174DJA9"/>
<keyword evidence="2 5" id="KW-0812">Transmembrane</keyword>
<evidence type="ECO:0000313" key="7">
    <source>
        <dbReference type="EMBL" id="CUO25583.1"/>
    </source>
</evidence>
<name>A0A174DJA9_9CLOT</name>
<dbReference type="RefSeq" id="WP_055276496.1">
    <property type="nucleotide sequence ID" value="NZ_CYZV01000018.1"/>
</dbReference>
<accession>A0A174DJA9</accession>
<dbReference type="PANTHER" id="PTHR21016:SF25">
    <property type="entry name" value="TM2 DOMAIN-CONTAINING PROTEIN DDB_G0277895-RELATED"/>
    <property type="match status" value="1"/>
</dbReference>
<dbReference type="Pfam" id="PF05154">
    <property type="entry name" value="TM2"/>
    <property type="match status" value="1"/>
</dbReference>
<dbReference type="EMBL" id="CYZV01000018">
    <property type="protein sequence ID" value="CUO25583.1"/>
    <property type="molecule type" value="Genomic_DNA"/>
</dbReference>
<reference evidence="7 8" key="1">
    <citation type="submission" date="2015-09" db="EMBL/GenBank/DDBJ databases">
        <authorList>
            <consortium name="Pathogen Informatics"/>
        </authorList>
    </citation>
    <scope>NUCLEOTIDE SEQUENCE [LARGE SCALE GENOMIC DNA]</scope>
    <source>
        <strain evidence="7 8">2789STDY5834855</strain>
    </source>
</reference>
<evidence type="ECO:0000313" key="8">
    <source>
        <dbReference type="Proteomes" id="UP000095558"/>
    </source>
</evidence>
<dbReference type="InterPro" id="IPR050932">
    <property type="entry name" value="TM2D1-3-like"/>
</dbReference>
<sequence>MYCRECGQLISNESPKCTNCGTEKGLGDNYCYKCGSIIKKHDLECCEFCGADLNDNRYAARENVKSKLIALFLALFLGGMGIHRFYLGYIKIGIVQLSLWILGYFTGGITWIITEIWGFVECILIYINKLKDSNGNDLE</sequence>